<keyword evidence="2" id="KW-1133">Transmembrane helix</keyword>
<feature type="region of interest" description="Disordered" evidence="1">
    <location>
        <begin position="334"/>
        <end position="425"/>
    </location>
</feature>
<feature type="transmembrane region" description="Helical" evidence="2">
    <location>
        <begin position="637"/>
        <end position="658"/>
    </location>
</feature>
<evidence type="ECO:0000313" key="4">
    <source>
        <dbReference type="Proteomes" id="UP000026962"/>
    </source>
</evidence>
<keyword evidence="2" id="KW-0472">Membrane</keyword>
<keyword evidence="2" id="KW-0812">Transmembrane</keyword>
<reference evidence="3" key="1">
    <citation type="submission" date="2015-04" db="UniProtKB">
        <authorList>
            <consortium name="EnsemblPlants"/>
        </authorList>
    </citation>
    <scope>IDENTIFICATION</scope>
</reference>
<dbReference type="OMA" id="AYEACKH"/>
<feature type="compositionally biased region" description="Low complexity" evidence="1">
    <location>
        <begin position="557"/>
        <end position="567"/>
    </location>
</feature>
<protein>
    <submittedName>
        <fullName evidence="3">Uncharacterized protein</fullName>
    </submittedName>
</protein>
<organism evidence="3">
    <name type="scientific">Oryza punctata</name>
    <name type="common">Red rice</name>
    <dbReference type="NCBI Taxonomy" id="4537"/>
    <lineage>
        <taxon>Eukaryota</taxon>
        <taxon>Viridiplantae</taxon>
        <taxon>Streptophyta</taxon>
        <taxon>Embryophyta</taxon>
        <taxon>Tracheophyta</taxon>
        <taxon>Spermatophyta</taxon>
        <taxon>Magnoliopsida</taxon>
        <taxon>Liliopsida</taxon>
        <taxon>Poales</taxon>
        <taxon>Poaceae</taxon>
        <taxon>BOP clade</taxon>
        <taxon>Oryzoideae</taxon>
        <taxon>Oryzeae</taxon>
        <taxon>Oryzinae</taxon>
        <taxon>Oryza</taxon>
    </lineage>
</organism>
<name>A0A0E0KJM7_ORYPU</name>
<feature type="compositionally biased region" description="Basic and acidic residues" evidence="1">
    <location>
        <begin position="613"/>
        <end position="625"/>
    </location>
</feature>
<feature type="region of interest" description="Disordered" evidence="1">
    <location>
        <begin position="557"/>
        <end position="578"/>
    </location>
</feature>
<dbReference type="Proteomes" id="UP000026962">
    <property type="component" value="Chromosome 3"/>
</dbReference>
<evidence type="ECO:0000256" key="1">
    <source>
        <dbReference type="SAM" id="MobiDB-lite"/>
    </source>
</evidence>
<dbReference type="Gramene" id="OPUNC03G32970.1">
    <property type="protein sequence ID" value="OPUNC03G32970.1"/>
    <property type="gene ID" value="OPUNC03G32970"/>
</dbReference>
<evidence type="ECO:0000256" key="2">
    <source>
        <dbReference type="SAM" id="Phobius"/>
    </source>
</evidence>
<accession>A0A0E0KJM7</accession>
<keyword evidence="4" id="KW-1185">Reference proteome</keyword>
<proteinExistence type="predicted"/>
<feature type="region of interest" description="Disordered" evidence="1">
    <location>
        <begin position="440"/>
        <end position="467"/>
    </location>
</feature>
<feature type="region of interest" description="Disordered" evidence="1">
    <location>
        <begin position="605"/>
        <end position="628"/>
    </location>
</feature>
<evidence type="ECO:0000313" key="3">
    <source>
        <dbReference type="EnsemblPlants" id="OPUNC03G32970.1"/>
    </source>
</evidence>
<sequence length="659" mass="67058">MDEWVILSDGESDTAAAVLDGGDDTASDDSDTAASDLYNGSLSGYTARSRPLVSHFGGVDGAPPPLIYEPLRAVMAAAAPPLPPEFVKEVSYSYGEALSIGGGDEIKQRPAASEIEAITQRSKLAIDAASQEDTICEIGNAGVVICDGDVVELTADVDDGGATTDGASVVEVTDAVGDAATAQVVDGGATTDDVPVVEVADVVDQTATVHVDDDGATIDDVSVVEVADVVAPTAHVGEGGPAADGISVVDVTDVVEHTATVQFDDGGANTDDVAVVEVTDVVDHTAQVFVDPAADVISVVDVTDVVDHTAASHVDDGGGAAADGISVAEVPPLTVSAAAPPPPTSSEVGDEHESRSPPTPAVVAAPRATDPPPPRFSPAVDDEHERKSIDAPPTPPAASLVSPAATSPPPPDARTSGEVGKSVVDDEPVHVLTTAAAAMKATASDSGGEDTADGGSESSDDPLEHCGDCHPRRLVIREKEETSTEVLNLRQELAMLHREAAVAVGRSEGYAGLWLQSPAAINAAYEACKHAEAAAINAANETRKRAEALLATINAVTPEAPTAQAPPADRRHGSVESPADAISAALEARTQAPPATTNAAAEAATINAATPEARTKVSTERRRGGSEPSAADMADFAIAYLFSSSCMILYSFLLASYFY</sequence>
<reference evidence="3" key="2">
    <citation type="submission" date="2018-05" db="EMBL/GenBank/DDBJ databases">
        <title>OpunRS2 (Oryza punctata Reference Sequence Version 2).</title>
        <authorList>
            <person name="Zhang J."/>
            <person name="Kudrna D."/>
            <person name="Lee S."/>
            <person name="Talag J."/>
            <person name="Welchert J."/>
            <person name="Wing R.A."/>
        </authorList>
    </citation>
    <scope>NUCLEOTIDE SEQUENCE [LARGE SCALE GENOMIC DNA]</scope>
</reference>
<dbReference type="EnsemblPlants" id="OPUNC03G32970.1">
    <property type="protein sequence ID" value="OPUNC03G32970.1"/>
    <property type="gene ID" value="OPUNC03G32970"/>
</dbReference>
<dbReference type="HOGENOM" id="CLU_460340_0_0_1"/>
<dbReference type="AlphaFoldDB" id="A0A0E0KJM7"/>